<sequence length="314" mass="35061">MVAWHDPEVELICLRITALLFVMSDAIYIWEFCISSGFDWDHCTGKRPFRWTRIPYFAARYFSLLATLFGIRLSFMLVPTTTCTMWWYLLRAASHLGIICASLLLAIRVFAVSGAKTPVAVILGTTWLATLGALIYGIVAVRGLYAPELGACIIASDHFPVVYVMPAFVFDVECLALVLYFLAQGGRGGRWWQLLVSQGVWYFVVVILAYVPLVTLMLLNLNEGMNQVQHHVASRAVAICATRMYRNIVKFDDVRDNVDIFSIPAVFQNPNHTSNSADLGEASRAAPVVLSRSLLSETNEPVQRTELSFKGEPV</sequence>
<keyword evidence="1" id="KW-0472">Membrane</keyword>
<gene>
    <name evidence="2" type="ORF">EXIGLDRAFT_833983</name>
</gene>
<feature type="transmembrane region" description="Helical" evidence="1">
    <location>
        <begin position="194"/>
        <end position="219"/>
    </location>
</feature>
<keyword evidence="1" id="KW-0812">Transmembrane</keyword>
<evidence type="ECO:0000313" key="3">
    <source>
        <dbReference type="Proteomes" id="UP000077266"/>
    </source>
</evidence>
<dbReference type="Proteomes" id="UP000077266">
    <property type="component" value="Unassembled WGS sequence"/>
</dbReference>
<reference evidence="2 3" key="1">
    <citation type="journal article" date="2016" name="Mol. Biol. Evol.">
        <title>Comparative Genomics of Early-Diverging Mushroom-Forming Fungi Provides Insights into the Origins of Lignocellulose Decay Capabilities.</title>
        <authorList>
            <person name="Nagy L.G."/>
            <person name="Riley R."/>
            <person name="Tritt A."/>
            <person name="Adam C."/>
            <person name="Daum C."/>
            <person name="Floudas D."/>
            <person name="Sun H."/>
            <person name="Yadav J.S."/>
            <person name="Pangilinan J."/>
            <person name="Larsson K.H."/>
            <person name="Matsuura K."/>
            <person name="Barry K."/>
            <person name="Labutti K."/>
            <person name="Kuo R."/>
            <person name="Ohm R.A."/>
            <person name="Bhattacharya S.S."/>
            <person name="Shirouzu T."/>
            <person name="Yoshinaga Y."/>
            <person name="Martin F.M."/>
            <person name="Grigoriev I.V."/>
            <person name="Hibbett D.S."/>
        </authorList>
    </citation>
    <scope>NUCLEOTIDE SEQUENCE [LARGE SCALE GENOMIC DNA]</scope>
    <source>
        <strain evidence="2 3">HHB12029</strain>
    </source>
</reference>
<organism evidence="2 3">
    <name type="scientific">Exidia glandulosa HHB12029</name>
    <dbReference type="NCBI Taxonomy" id="1314781"/>
    <lineage>
        <taxon>Eukaryota</taxon>
        <taxon>Fungi</taxon>
        <taxon>Dikarya</taxon>
        <taxon>Basidiomycota</taxon>
        <taxon>Agaricomycotina</taxon>
        <taxon>Agaricomycetes</taxon>
        <taxon>Auriculariales</taxon>
        <taxon>Exidiaceae</taxon>
        <taxon>Exidia</taxon>
    </lineage>
</organism>
<protein>
    <submittedName>
        <fullName evidence="2">Uncharacterized protein</fullName>
    </submittedName>
</protein>
<feature type="transmembrane region" description="Helical" evidence="1">
    <location>
        <begin position="85"/>
        <end position="107"/>
    </location>
</feature>
<feature type="transmembrane region" description="Helical" evidence="1">
    <location>
        <begin position="119"/>
        <end position="141"/>
    </location>
</feature>
<keyword evidence="1" id="KW-1133">Transmembrane helix</keyword>
<feature type="transmembrane region" description="Helical" evidence="1">
    <location>
        <begin position="54"/>
        <end position="73"/>
    </location>
</feature>
<feature type="transmembrane region" description="Helical" evidence="1">
    <location>
        <begin position="12"/>
        <end position="33"/>
    </location>
</feature>
<dbReference type="AlphaFoldDB" id="A0A165K828"/>
<evidence type="ECO:0000313" key="2">
    <source>
        <dbReference type="EMBL" id="KZV95941.1"/>
    </source>
</evidence>
<dbReference type="OrthoDB" id="3197626at2759"/>
<name>A0A165K828_EXIGL</name>
<keyword evidence="3" id="KW-1185">Reference proteome</keyword>
<dbReference type="InParanoid" id="A0A165K828"/>
<evidence type="ECO:0000256" key="1">
    <source>
        <dbReference type="SAM" id="Phobius"/>
    </source>
</evidence>
<proteinExistence type="predicted"/>
<feature type="transmembrane region" description="Helical" evidence="1">
    <location>
        <begin position="161"/>
        <end position="182"/>
    </location>
</feature>
<dbReference type="EMBL" id="KV425949">
    <property type="protein sequence ID" value="KZV95941.1"/>
    <property type="molecule type" value="Genomic_DNA"/>
</dbReference>
<accession>A0A165K828</accession>